<feature type="transmembrane region" description="Helical" evidence="7">
    <location>
        <begin position="234"/>
        <end position="252"/>
    </location>
</feature>
<feature type="domain" description="Rhodopsin" evidence="8">
    <location>
        <begin position="75"/>
        <end position="321"/>
    </location>
</feature>
<feature type="transmembrane region" description="Helical" evidence="7">
    <location>
        <begin position="62"/>
        <end position="79"/>
    </location>
</feature>
<sequence length="430" mass="48757">MQKMSIPRQSKTVKGGQQSSVRKGPPFEYGMRAFRFFVFLENMLPLESRSPRLGPGVPYDGFLSPLGPAFIFVIIRLCSRFRGPGRLYWDDAFVIFALALSIVTAALWQWQAPNMYFILNVSAGFTPPTPEIFQKQIIWLKVSLIVELFFYTGSTCVKLSFLFFFRRLGHNVSKFRYLWWPVFLFTIAVWLAAIGNVQYHCLVGSLEELNGYCDTEPAINFTTITLKVNCALDVFTDFLIMLIPFTLLWNVRMRWRRKLAFLGIFSLSIVTMVIATVRAADVAATKWVTGQNDPTYLWLWSAVEPCIAIIVSCASAFPQLFVQSSQKALVFTPSETYLEKLKRIRLGKRNDITLYDLSGVTKTHNSGYMRTQETDVASYKSSYPVLTPGEDQSAPVCYAALPVTAPRSTLKNSIIQERGYSVTREEAISP</sequence>
<evidence type="ECO:0000256" key="7">
    <source>
        <dbReference type="SAM" id="Phobius"/>
    </source>
</evidence>
<reference evidence="9 10" key="1">
    <citation type="submission" date="2018-12" db="EMBL/GenBank/DDBJ databases">
        <title>Draft genome sequence of Xylaria grammica IHI A82.</title>
        <authorList>
            <person name="Buettner E."/>
            <person name="Kellner H."/>
        </authorList>
    </citation>
    <scope>NUCLEOTIDE SEQUENCE [LARGE SCALE GENOMIC DNA]</scope>
    <source>
        <strain evidence="9 10">IHI A82</strain>
    </source>
</reference>
<proteinExistence type="inferred from homology"/>
<evidence type="ECO:0000256" key="4">
    <source>
        <dbReference type="ARBA" id="ARBA00023136"/>
    </source>
</evidence>
<comment type="caution">
    <text evidence="9">The sequence shown here is derived from an EMBL/GenBank/DDBJ whole genome shotgun (WGS) entry which is preliminary data.</text>
</comment>
<evidence type="ECO:0000256" key="5">
    <source>
        <dbReference type="ARBA" id="ARBA00038359"/>
    </source>
</evidence>
<feature type="transmembrane region" description="Helical" evidence="7">
    <location>
        <begin position="148"/>
        <end position="165"/>
    </location>
</feature>
<dbReference type="AlphaFoldDB" id="A0A439D3N5"/>
<dbReference type="Pfam" id="PF20684">
    <property type="entry name" value="Fung_rhodopsin"/>
    <property type="match status" value="1"/>
</dbReference>
<dbReference type="PANTHER" id="PTHR33048">
    <property type="entry name" value="PTH11-LIKE INTEGRAL MEMBRANE PROTEIN (AFU_ORTHOLOGUE AFUA_5G11245)"/>
    <property type="match status" value="1"/>
</dbReference>
<keyword evidence="4 7" id="KW-0472">Membrane</keyword>
<feature type="region of interest" description="Disordered" evidence="6">
    <location>
        <begin position="1"/>
        <end position="24"/>
    </location>
</feature>
<keyword evidence="10" id="KW-1185">Reference proteome</keyword>
<name>A0A439D3N5_9PEZI</name>
<dbReference type="PANTHER" id="PTHR33048:SF47">
    <property type="entry name" value="INTEGRAL MEMBRANE PROTEIN-RELATED"/>
    <property type="match status" value="1"/>
</dbReference>
<keyword evidence="2 7" id="KW-0812">Transmembrane</keyword>
<dbReference type="InterPro" id="IPR049326">
    <property type="entry name" value="Rhodopsin_dom_fungi"/>
</dbReference>
<accession>A0A439D3N5</accession>
<dbReference type="InterPro" id="IPR052337">
    <property type="entry name" value="SAT4-like"/>
</dbReference>
<dbReference type="STRING" id="363999.A0A439D3N5"/>
<comment type="similarity">
    <text evidence="5">Belongs to the SAT4 family.</text>
</comment>
<evidence type="ECO:0000313" key="10">
    <source>
        <dbReference type="Proteomes" id="UP000286045"/>
    </source>
</evidence>
<feature type="transmembrane region" description="Helical" evidence="7">
    <location>
        <begin position="259"/>
        <end position="277"/>
    </location>
</feature>
<evidence type="ECO:0000256" key="6">
    <source>
        <dbReference type="SAM" id="MobiDB-lite"/>
    </source>
</evidence>
<dbReference type="EMBL" id="RYZI01000173">
    <property type="protein sequence ID" value="RWA09017.1"/>
    <property type="molecule type" value="Genomic_DNA"/>
</dbReference>
<dbReference type="GO" id="GO:0016020">
    <property type="term" value="C:membrane"/>
    <property type="evidence" value="ECO:0007669"/>
    <property type="project" value="UniProtKB-SubCell"/>
</dbReference>
<feature type="compositionally biased region" description="Polar residues" evidence="6">
    <location>
        <begin position="7"/>
        <end position="21"/>
    </location>
</feature>
<feature type="transmembrane region" description="Helical" evidence="7">
    <location>
        <begin position="91"/>
        <end position="110"/>
    </location>
</feature>
<comment type="subcellular location">
    <subcellularLocation>
        <location evidence="1">Membrane</location>
        <topology evidence="1">Multi-pass membrane protein</topology>
    </subcellularLocation>
</comment>
<organism evidence="9 10">
    <name type="scientific">Xylaria grammica</name>
    <dbReference type="NCBI Taxonomy" id="363999"/>
    <lineage>
        <taxon>Eukaryota</taxon>
        <taxon>Fungi</taxon>
        <taxon>Dikarya</taxon>
        <taxon>Ascomycota</taxon>
        <taxon>Pezizomycotina</taxon>
        <taxon>Sordariomycetes</taxon>
        <taxon>Xylariomycetidae</taxon>
        <taxon>Xylariales</taxon>
        <taxon>Xylariaceae</taxon>
        <taxon>Xylaria</taxon>
    </lineage>
</organism>
<evidence type="ECO:0000259" key="8">
    <source>
        <dbReference type="Pfam" id="PF20684"/>
    </source>
</evidence>
<evidence type="ECO:0000313" key="9">
    <source>
        <dbReference type="EMBL" id="RWA09017.1"/>
    </source>
</evidence>
<gene>
    <name evidence="9" type="ORF">EKO27_g6090</name>
</gene>
<keyword evidence="3 7" id="KW-1133">Transmembrane helix</keyword>
<evidence type="ECO:0000256" key="3">
    <source>
        <dbReference type="ARBA" id="ARBA00022989"/>
    </source>
</evidence>
<evidence type="ECO:0000256" key="1">
    <source>
        <dbReference type="ARBA" id="ARBA00004141"/>
    </source>
</evidence>
<evidence type="ECO:0000256" key="2">
    <source>
        <dbReference type="ARBA" id="ARBA00022692"/>
    </source>
</evidence>
<dbReference type="Proteomes" id="UP000286045">
    <property type="component" value="Unassembled WGS sequence"/>
</dbReference>
<protein>
    <recommendedName>
        <fullName evidence="8">Rhodopsin domain-containing protein</fullName>
    </recommendedName>
</protein>
<feature type="transmembrane region" description="Helical" evidence="7">
    <location>
        <begin position="297"/>
        <end position="317"/>
    </location>
</feature>
<feature type="transmembrane region" description="Helical" evidence="7">
    <location>
        <begin position="177"/>
        <end position="199"/>
    </location>
</feature>